<feature type="coiled-coil region" evidence="5">
    <location>
        <begin position="625"/>
        <end position="660"/>
    </location>
</feature>
<dbReference type="PANTHER" id="PTHR45639">
    <property type="entry name" value="HSC70CB, ISOFORM G-RELATED"/>
    <property type="match status" value="1"/>
</dbReference>
<evidence type="ECO:0000256" key="2">
    <source>
        <dbReference type="ARBA" id="ARBA00022824"/>
    </source>
</evidence>
<dbReference type="OrthoDB" id="10262720at2759"/>
<dbReference type="GO" id="GO:0030968">
    <property type="term" value="P:endoplasmic reticulum unfolded protein response"/>
    <property type="evidence" value="ECO:0007669"/>
    <property type="project" value="TreeGrafter"/>
</dbReference>
<dbReference type="Pfam" id="PF00012">
    <property type="entry name" value="HSP70"/>
    <property type="match status" value="1"/>
</dbReference>
<feature type="signal peptide" evidence="7">
    <location>
        <begin position="1"/>
        <end position="18"/>
    </location>
</feature>
<dbReference type="Gene3D" id="1.20.1270.10">
    <property type="match status" value="1"/>
</dbReference>
<dbReference type="InterPro" id="IPR043129">
    <property type="entry name" value="ATPase_NBD"/>
</dbReference>
<organism evidence="8 9">
    <name type="scientific">Piptocephalis cylindrospora</name>
    <dbReference type="NCBI Taxonomy" id="1907219"/>
    <lineage>
        <taxon>Eukaryota</taxon>
        <taxon>Fungi</taxon>
        <taxon>Fungi incertae sedis</taxon>
        <taxon>Zoopagomycota</taxon>
        <taxon>Zoopagomycotina</taxon>
        <taxon>Zoopagomycetes</taxon>
        <taxon>Zoopagales</taxon>
        <taxon>Piptocephalidaceae</taxon>
        <taxon>Piptocephalis</taxon>
    </lineage>
</organism>
<evidence type="ECO:0000256" key="4">
    <source>
        <dbReference type="ARBA" id="ARBA00023186"/>
    </source>
</evidence>
<keyword evidence="9" id="KW-1185">Reference proteome</keyword>
<proteinExistence type="predicted"/>
<keyword evidence="4" id="KW-0143">Chaperone</keyword>
<dbReference type="GO" id="GO:0034663">
    <property type="term" value="C:endoplasmic reticulum chaperone complex"/>
    <property type="evidence" value="ECO:0007669"/>
    <property type="project" value="TreeGrafter"/>
</dbReference>
<evidence type="ECO:0000256" key="1">
    <source>
        <dbReference type="ARBA" id="ARBA00022741"/>
    </source>
</evidence>
<protein>
    <submittedName>
        <fullName evidence="8">Hsp70 protein-domain-containing protein</fullName>
    </submittedName>
</protein>
<dbReference type="PRINTS" id="PR00301">
    <property type="entry name" value="HEATSHOCK70"/>
</dbReference>
<accession>A0A4P9Y861</accession>
<dbReference type="Gene3D" id="2.60.34.10">
    <property type="entry name" value="Substrate Binding Domain Of DNAk, Chain A, domain 1"/>
    <property type="match status" value="1"/>
</dbReference>
<dbReference type="GO" id="GO:0140662">
    <property type="term" value="F:ATP-dependent protein folding chaperone"/>
    <property type="evidence" value="ECO:0007669"/>
    <property type="project" value="InterPro"/>
</dbReference>
<feature type="non-terminal residue" evidence="8">
    <location>
        <position position="1"/>
    </location>
</feature>
<dbReference type="Gene3D" id="3.30.30.30">
    <property type="match status" value="1"/>
</dbReference>
<dbReference type="GO" id="GO:0005524">
    <property type="term" value="F:ATP binding"/>
    <property type="evidence" value="ECO:0007669"/>
    <property type="project" value="UniProtKB-KW"/>
</dbReference>
<dbReference type="CDD" id="cd10230">
    <property type="entry name" value="ASKHA_NBD_HSP70_HYOU1"/>
    <property type="match status" value="1"/>
</dbReference>
<feature type="compositionally biased region" description="Acidic residues" evidence="6">
    <location>
        <begin position="565"/>
        <end position="580"/>
    </location>
</feature>
<dbReference type="SUPFAM" id="SSF100934">
    <property type="entry name" value="Heat shock protein 70kD (HSP70), C-terminal subdomain"/>
    <property type="match status" value="1"/>
</dbReference>
<evidence type="ECO:0000313" key="8">
    <source>
        <dbReference type="EMBL" id="RKP15347.1"/>
    </source>
</evidence>
<dbReference type="SUPFAM" id="SSF53067">
    <property type="entry name" value="Actin-like ATPase domain"/>
    <property type="match status" value="2"/>
</dbReference>
<dbReference type="InterPro" id="IPR029048">
    <property type="entry name" value="HSP70_C_sf"/>
</dbReference>
<dbReference type="InterPro" id="IPR013126">
    <property type="entry name" value="Hsp_70_fam"/>
</dbReference>
<feature type="region of interest" description="Disordered" evidence="6">
    <location>
        <begin position="839"/>
        <end position="861"/>
    </location>
</feature>
<keyword evidence="5" id="KW-0175">Coiled coil</keyword>
<keyword evidence="2" id="KW-0256">Endoplasmic reticulum</keyword>
<evidence type="ECO:0000256" key="7">
    <source>
        <dbReference type="SAM" id="SignalP"/>
    </source>
</evidence>
<dbReference type="AlphaFoldDB" id="A0A4P9Y861"/>
<keyword evidence="1" id="KW-0547">Nucleotide-binding</keyword>
<evidence type="ECO:0000256" key="6">
    <source>
        <dbReference type="SAM" id="MobiDB-lite"/>
    </source>
</evidence>
<keyword evidence="3" id="KW-0067">ATP-binding</keyword>
<gene>
    <name evidence="8" type="ORF">BJ684DRAFT_2611</name>
</gene>
<feature type="non-terminal residue" evidence="8">
    <location>
        <position position="861"/>
    </location>
</feature>
<evidence type="ECO:0000256" key="5">
    <source>
        <dbReference type="SAM" id="Coils"/>
    </source>
</evidence>
<feature type="compositionally biased region" description="Basic and acidic residues" evidence="6">
    <location>
        <begin position="585"/>
        <end position="606"/>
    </location>
</feature>
<dbReference type="Gene3D" id="3.30.420.40">
    <property type="match status" value="2"/>
</dbReference>
<dbReference type="Gene3D" id="3.90.640.10">
    <property type="entry name" value="Actin, Chain A, domain 4"/>
    <property type="match status" value="1"/>
</dbReference>
<dbReference type="Proteomes" id="UP000267251">
    <property type="component" value="Unassembled WGS sequence"/>
</dbReference>
<keyword evidence="7" id="KW-0732">Signal</keyword>
<sequence length="861" mass="95355">LGPVLTLLVALKAVSTDAAHIAVDFGHDFYKVAIIKPGMPLDIVLNRDSKRKTASVITIRDDTRYHASDAVNLGMRFPQHSYRDLKSLLGLPADSPEVKAWAERHFSIAPKADVTRKTPLFIQGDPATTGASYSVEELVGFMLRECRALAEAEAKEPIKGAVLTVPTDFTKTQRQALVDAAEIAGIRVISLMNEGTSISLFYALDNIFTKEPEYHLFYDMGAGSTTATLTEFHTISVPDTTRYNKTVTQLTVLASITEQGLSGSEWDARLARVFTQRLAEASSGKISAAEIQGNGRAMAKLTKEAIKVKEILSANAEAQASVEGAYQDRDFRTKVKRSELEELGQDLLAQVTRPVERALNRAGVQVKDLNSLVLVGGSVRGPAIQAALKEYVGEDKIAQNLNGDEAVVLGASYRAAGLSAKFKVRDVRIREASPYPIEVSYHAGPAGEEDLTRTTIYPPASFITSKKAMSFKKRADFSFTVEYGQGAREESGLSVKAFGPDAYLNVEVTGLTKAFAPYQEGGEEKGVTIEDSRVKVIFQMASPLGLVEPLEAQLILDLVHPAEETSAETEETSIEVEETQTGEGEQDKKEEKGAKKEEGTNKGPKKETKIIKLRLKQKYIGELGMDQEEKAAAITRLKLMDAEEQKFQEKEEARNTLESLVYRIREVFEEGDQKESEEGKVGFLDCLEEEEIKKLRASLDDASEWLFEGEGDGSLGQVTRNMYRSRTDELNKFYIPGITRKEEYEGRAMSVERSQGALDKAKAFFEEYDATPEEDRFHDAKEVEELRASHNELTQWLSDNLAKQATLKCWERPVVTNEDMAGQFVNFEFSLYGQTMKVKPEKKVESETTDANAETKAAEEE</sequence>
<evidence type="ECO:0000256" key="3">
    <source>
        <dbReference type="ARBA" id="ARBA00022840"/>
    </source>
</evidence>
<dbReference type="EMBL" id="KZ987738">
    <property type="protein sequence ID" value="RKP15347.1"/>
    <property type="molecule type" value="Genomic_DNA"/>
</dbReference>
<dbReference type="InterPro" id="IPR029047">
    <property type="entry name" value="HSP70_peptide-bd_sf"/>
</dbReference>
<reference evidence="9" key="1">
    <citation type="journal article" date="2018" name="Nat. Microbiol.">
        <title>Leveraging single-cell genomics to expand the fungal tree of life.</title>
        <authorList>
            <person name="Ahrendt S.R."/>
            <person name="Quandt C.A."/>
            <person name="Ciobanu D."/>
            <person name="Clum A."/>
            <person name="Salamov A."/>
            <person name="Andreopoulos B."/>
            <person name="Cheng J.F."/>
            <person name="Woyke T."/>
            <person name="Pelin A."/>
            <person name="Henrissat B."/>
            <person name="Reynolds N.K."/>
            <person name="Benny G.L."/>
            <person name="Smith M.E."/>
            <person name="James T.Y."/>
            <person name="Grigoriev I.V."/>
        </authorList>
    </citation>
    <scope>NUCLEOTIDE SEQUENCE [LARGE SCALE GENOMIC DNA]</scope>
</reference>
<evidence type="ECO:0000313" key="9">
    <source>
        <dbReference type="Proteomes" id="UP000267251"/>
    </source>
</evidence>
<dbReference type="PANTHER" id="PTHR45639:SF3">
    <property type="entry name" value="HYPOXIA UP-REGULATED PROTEIN 1"/>
    <property type="match status" value="1"/>
</dbReference>
<name>A0A4P9Y861_9FUNG</name>
<feature type="region of interest" description="Disordered" evidence="6">
    <location>
        <begin position="563"/>
        <end position="606"/>
    </location>
</feature>
<feature type="chain" id="PRO_5021008270" evidence="7">
    <location>
        <begin position="19"/>
        <end position="861"/>
    </location>
</feature>